<sequence>MRWVFSMTPEAATPAAAGRLPLRRDAGRGVRLTCSVASPGGPQQDPA</sequence>
<keyword evidence="2" id="KW-1185">Reference proteome</keyword>
<accession>A0A5B7IPZ4</accession>
<evidence type="ECO:0000313" key="2">
    <source>
        <dbReference type="Proteomes" id="UP000324222"/>
    </source>
</evidence>
<gene>
    <name evidence="1" type="ORF">E2C01_077545</name>
</gene>
<organism evidence="1 2">
    <name type="scientific">Portunus trituberculatus</name>
    <name type="common">Swimming crab</name>
    <name type="synonym">Neptunus trituberculatus</name>
    <dbReference type="NCBI Taxonomy" id="210409"/>
    <lineage>
        <taxon>Eukaryota</taxon>
        <taxon>Metazoa</taxon>
        <taxon>Ecdysozoa</taxon>
        <taxon>Arthropoda</taxon>
        <taxon>Crustacea</taxon>
        <taxon>Multicrustacea</taxon>
        <taxon>Malacostraca</taxon>
        <taxon>Eumalacostraca</taxon>
        <taxon>Eucarida</taxon>
        <taxon>Decapoda</taxon>
        <taxon>Pleocyemata</taxon>
        <taxon>Brachyura</taxon>
        <taxon>Eubrachyura</taxon>
        <taxon>Portunoidea</taxon>
        <taxon>Portunidae</taxon>
        <taxon>Portuninae</taxon>
        <taxon>Portunus</taxon>
    </lineage>
</organism>
<evidence type="ECO:0000313" key="1">
    <source>
        <dbReference type="EMBL" id="MPC82858.1"/>
    </source>
</evidence>
<proteinExistence type="predicted"/>
<reference evidence="1 2" key="1">
    <citation type="submission" date="2019-05" db="EMBL/GenBank/DDBJ databases">
        <title>Another draft genome of Portunus trituberculatus and its Hox gene families provides insights of decapod evolution.</title>
        <authorList>
            <person name="Jeong J.-H."/>
            <person name="Song I."/>
            <person name="Kim S."/>
            <person name="Choi T."/>
            <person name="Kim D."/>
            <person name="Ryu S."/>
            <person name="Kim W."/>
        </authorList>
    </citation>
    <scope>NUCLEOTIDE SEQUENCE [LARGE SCALE GENOMIC DNA]</scope>
    <source>
        <tissue evidence="1">Muscle</tissue>
    </source>
</reference>
<protein>
    <submittedName>
        <fullName evidence="1">Uncharacterized protein</fullName>
    </submittedName>
</protein>
<name>A0A5B7IPZ4_PORTR</name>
<dbReference type="Proteomes" id="UP000324222">
    <property type="component" value="Unassembled WGS sequence"/>
</dbReference>
<dbReference type="AlphaFoldDB" id="A0A5B7IPZ4"/>
<dbReference type="EMBL" id="VSRR010060930">
    <property type="protein sequence ID" value="MPC82858.1"/>
    <property type="molecule type" value="Genomic_DNA"/>
</dbReference>
<comment type="caution">
    <text evidence="1">The sequence shown here is derived from an EMBL/GenBank/DDBJ whole genome shotgun (WGS) entry which is preliminary data.</text>
</comment>